<dbReference type="AlphaFoldDB" id="A0A0P1GI53"/>
<evidence type="ECO:0000313" key="3">
    <source>
        <dbReference type="Proteomes" id="UP000054935"/>
    </source>
</evidence>
<protein>
    <submittedName>
        <fullName evidence="2">Uncharacterized protein</fullName>
    </submittedName>
</protein>
<sequence>MTWLYLPQACLTEQATHVSSASRSAPAPVALTSGSPSPCPDIELWAMSNGKPCLMTSLGSFGIKEPLPGTAFMPGSGGGRIEGNQVPQHRGVV</sequence>
<name>A0A0P1GI53_9RHOB</name>
<organism evidence="2 3">
    <name type="scientific">Tropicibacter naphthalenivorans</name>
    <dbReference type="NCBI Taxonomy" id="441103"/>
    <lineage>
        <taxon>Bacteria</taxon>
        <taxon>Pseudomonadati</taxon>
        <taxon>Pseudomonadota</taxon>
        <taxon>Alphaproteobacteria</taxon>
        <taxon>Rhodobacterales</taxon>
        <taxon>Roseobacteraceae</taxon>
        <taxon>Tropicibacter</taxon>
    </lineage>
</organism>
<proteinExistence type="predicted"/>
<feature type="compositionally biased region" description="Low complexity" evidence="1">
    <location>
        <begin position="18"/>
        <end position="30"/>
    </location>
</feature>
<evidence type="ECO:0000256" key="1">
    <source>
        <dbReference type="SAM" id="MobiDB-lite"/>
    </source>
</evidence>
<feature type="region of interest" description="Disordered" evidence="1">
    <location>
        <begin position="72"/>
        <end position="93"/>
    </location>
</feature>
<feature type="region of interest" description="Disordered" evidence="1">
    <location>
        <begin position="17"/>
        <end position="36"/>
    </location>
</feature>
<accession>A0A0P1GI53</accession>
<evidence type="ECO:0000313" key="2">
    <source>
        <dbReference type="EMBL" id="CUH81578.1"/>
    </source>
</evidence>
<reference evidence="2 3" key="1">
    <citation type="submission" date="2015-09" db="EMBL/GenBank/DDBJ databases">
        <authorList>
            <consortium name="Swine Surveillance"/>
        </authorList>
    </citation>
    <scope>NUCLEOTIDE SEQUENCE [LARGE SCALE GENOMIC DNA]</scope>
    <source>
        <strain evidence="2 3">CECT 7648</strain>
    </source>
</reference>
<dbReference type="Proteomes" id="UP000054935">
    <property type="component" value="Unassembled WGS sequence"/>
</dbReference>
<dbReference type="EMBL" id="CYSE01000008">
    <property type="protein sequence ID" value="CUH81578.1"/>
    <property type="molecule type" value="Genomic_DNA"/>
</dbReference>
<dbReference type="STRING" id="441103.TRN7648_03542"/>
<gene>
    <name evidence="2" type="ORF">TRN7648_03542</name>
</gene>
<keyword evidence="3" id="KW-1185">Reference proteome</keyword>